<dbReference type="AlphaFoldDB" id="A0A940YY67"/>
<dbReference type="InterPro" id="IPR008514">
    <property type="entry name" value="T6SS_Hcp"/>
</dbReference>
<proteinExistence type="predicted"/>
<evidence type="ECO:0000313" key="1">
    <source>
        <dbReference type="EMBL" id="MBQ0961315.1"/>
    </source>
</evidence>
<sequence>MPGNTFIKFSGVKKGESYQESNPGSEGWIEIGDWSWDIEAETSFLKGGGASVGKPTPGNLSFSHYYDLASPVIMGRIVAGTAFDEVVIESLKQTGTTKPEVFMKLIMTNAFITKVSSKGGEDGTVNQDVEMVFKKIRVEYKPQDNQGGKLGTAVPFEWDIASMKLIAGVS</sequence>
<name>A0A940YY67_9BURK</name>
<dbReference type="RefSeq" id="WP_210803999.1">
    <property type="nucleotide sequence ID" value="NZ_JAGQDE010000026.1"/>
</dbReference>
<comment type="caution">
    <text evidence="1">The sequence shown here is derived from an EMBL/GenBank/DDBJ whole genome shotgun (WGS) entry which is preliminary data.</text>
</comment>
<dbReference type="Pfam" id="PF05638">
    <property type="entry name" value="T6SS_HCP"/>
    <property type="match status" value="1"/>
</dbReference>
<dbReference type="PANTHER" id="PTHR36152:SF1">
    <property type="entry name" value="UBIQUITIN-LIKE DOMAIN-CONTAINING PROTEIN"/>
    <property type="match status" value="1"/>
</dbReference>
<gene>
    <name evidence="1" type="ORF">KAK06_20330</name>
</gene>
<dbReference type="InterPro" id="IPR036624">
    <property type="entry name" value="Hcp1-lik_sf"/>
</dbReference>
<evidence type="ECO:0000313" key="2">
    <source>
        <dbReference type="Proteomes" id="UP000678374"/>
    </source>
</evidence>
<accession>A0A940YY67</accession>
<dbReference type="Gene3D" id="2.30.110.20">
    <property type="entry name" value="Hcp1-like"/>
    <property type="match status" value="1"/>
</dbReference>
<dbReference type="Proteomes" id="UP000678374">
    <property type="component" value="Unassembled WGS sequence"/>
</dbReference>
<protein>
    <submittedName>
        <fullName evidence="1">Type VI secretion system tube protein Hcp</fullName>
    </submittedName>
</protein>
<organism evidence="1 2">
    <name type="scientific">Ideonella aquatica</name>
    <dbReference type="NCBI Taxonomy" id="2824119"/>
    <lineage>
        <taxon>Bacteria</taxon>
        <taxon>Pseudomonadati</taxon>
        <taxon>Pseudomonadota</taxon>
        <taxon>Betaproteobacteria</taxon>
        <taxon>Burkholderiales</taxon>
        <taxon>Sphaerotilaceae</taxon>
        <taxon>Ideonella</taxon>
    </lineage>
</organism>
<dbReference type="PANTHER" id="PTHR36152">
    <property type="entry name" value="CYTOPLASMIC PROTEIN-RELATED"/>
    <property type="match status" value="1"/>
</dbReference>
<reference evidence="1" key="1">
    <citation type="submission" date="2021-04" db="EMBL/GenBank/DDBJ databases">
        <title>The genome sequence of Ideonella sp. 4Y11.</title>
        <authorList>
            <person name="Liu Y."/>
        </authorList>
    </citation>
    <scope>NUCLEOTIDE SEQUENCE</scope>
    <source>
        <strain evidence="1">4Y11</strain>
    </source>
</reference>
<dbReference type="SUPFAM" id="SSF141452">
    <property type="entry name" value="Hcp1-like"/>
    <property type="match status" value="1"/>
</dbReference>
<dbReference type="EMBL" id="JAGQDE010000026">
    <property type="protein sequence ID" value="MBQ0961315.1"/>
    <property type="molecule type" value="Genomic_DNA"/>
</dbReference>
<dbReference type="InterPro" id="IPR053165">
    <property type="entry name" value="HSI-I_assembly_Hcp1"/>
</dbReference>
<keyword evidence="2" id="KW-1185">Reference proteome</keyword>